<organism evidence="1 2">
    <name type="scientific">Aquamicrobium segne</name>
    <dbReference type="NCBI Taxonomy" id="469547"/>
    <lineage>
        <taxon>Bacteria</taxon>
        <taxon>Pseudomonadati</taxon>
        <taxon>Pseudomonadota</taxon>
        <taxon>Alphaproteobacteria</taxon>
        <taxon>Hyphomicrobiales</taxon>
        <taxon>Phyllobacteriaceae</taxon>
        <taxon>Aquamicrobium</taxon>
    </lineage>
</organism>
<accession>A0ABW0GXC1</accession>
<dbReference type="RefSeq" id="WP_378229239.1">
    <property type="nucleotide sequence ID" value="NZ_JBHSLL010000026.1"/>
</dbReference>
<reference evidence="2" key="1">
    <citation type="journal article" date="2019" name="Int. J. Syst. Evol. Microbiol.">
        <title>The Global Catalogue of Microorganisms (GCM) 10K type strain sequencing project: providing services to taxonomists for standard genome sequencing and annotation.</title>
        <authorList>
            <consortium name="The Broad Institute Genomics Platform"/>
            <consortium name="The Broad Institute Genome Sequencing Center for Infectious Disease"/>
            <person name="Wu L."/>
            <person name="Ma J."/>
        </authorList>
    </citation>
    <scope>NUCLEOTIDE SEQUENCE [LARGE SCALE GENOMIC DNA]</scope>
    <source>
        <strain evidence="2">CGMCC 4.1415</strain>
    </source>
</reference>
<protein>
    <submittedName>
        <fullName evidence="1">Uncharacterized protein</fullName>
    </submittedName>
</protein>
<dbReference type="Proteomes" id="UP001596016">
    <property type="component" value="Unassembled WGS sequence"/>
</dbReference>
<sequence length="47" mass="5059">MVETANREQLRSSGSFFTFRLKPGEDLLAGLRAAFIGLNSDASAIVT</sequence>
<proteinExistence type="predicted"/>
<name>A0ABW0GXC1_9HYPH</name>
<gene>
    <name evidence="1" type="ORF">ACFPLB_10090</name>
</gene>
<evidence type="ECO:0000313" key="2">
    <source>
        <dbReference type="Proteomes" id="UP001596016"/>
    </source>
</evidence>
<evidence type="ECO:0000313" key="1">
    <source>
        <dbReference type="EMBL" id="MFC5386315.1"/>
    </source>
</evidence>
<keyword evidence="2" id="KW-1185">Reference proteome</keyword>
<dbReference type="EMBL" id="JBHSLL010000026">
    <property type="protein sequence ID" value="MFC5386315.1"/>
    <property type="molecule type" value="Genomic_DNA"/>
</dbReference>
<comment type="caution">
    <text evidence="1">The sequence shown here is derived from an EMBL/GenBank/DDBJ whole genome shotgun (WGS) entry which is preliminary data.</text>
</comment>